<feature type="transmembrane region" description="Helical" evidence="9">
    <location>
        <begin position="12"/>
        <end position="33"/>
    </location>
</feature>
<dbReference type="SUPFAM" id="SSF53335">
    <property type="entry name" value="S-adenosyl-L-methionine-dependent methyltransferases"/>
    <property type="match status" value="1"/>
</dbReference>
<evidence type="ECO:0000256" key="8">
    <source>
        <dbReference type="ARBA" id="ARBA00022691"/>
    </source>
</evidence>
<proteinExistence type="inferred from homology"/>
<dbReference type="EnsemblMetazoa" id="G22605.1">
    <property type="protein sequence ID" value="G22605.1:cds"/>
    <property type="gene ID" value="G22605"/>
</dbReference>
<evidence type="ECO:0000256" key="7">
    <source>
        <dbReference type="ARBA" id="ARBA00022679"/>
    </source>
</evidence>
<feature type="transmembrane region" description="Helical" evidence="9">
    <location>
        <begin position="114"/>
        <end position="138"/>
    </location>
</feature>
<dbReference type="GO" id="GO:0005737">
    <property type="term" value="C:cytoplasm"/>
    <property type="evidence" value="ECO:0007669"/>
    <property type="project" value="UniProtKB-SubCell"/>
</dbReference>
<feature type="transmembrane region" description="Helical" evidence="9">
    <location>
        <begin position="53"/>
        <end position="72"/>
    </location>
</feature>
<dbReference type="AlphaFoldDB" id="A0A8W8K8U5"/>
<comment type="catalytic activity">
    <reaction evidence="1">
        <text>S-adenosyl-L-methionine + a thiopurine = S-adenosyl-L-homocysteine + a thiopurine S-methylether.</text>
        <dbReference type="EC" id="2.1.1.67"/>
    </reaction>
</comment>
<dbReference type="GO" id="GO:0008119">
    <property type="term" value="F:thiopurine S-methyltransferase activity"/>
    <property type="evidence" value="ECO:0007669"/>
    <property type="project" value="UniProtKB-EC"/>
</dbReference>
<accession>A0A8W8K8U5</accession>
<keyword evidence="8" id="KW-0949">S-adenosyl-L-methionine</keyword>
<evidence type="ECO:0000256" key="6">
    <source>
        <dbReference type="ARBA" id="ARBA00022603"/>
    </source>
</evidence>
<keyword evidence="7" id="KW-0808">Transferase</keyword>
<evidence type="ECO:0000256" key="9">
    <source>
        <dbReference type="SAM" id="Phobius"/>
    </source>
</evidence>
<dbReference type="PANTHER" id="PTHR10259">
    <property type="entry name" value="THIOPURINE S-METHYLTRANSFERASE"/>
    <property type="match status" value="1"/>
</dbReference>
<evidence type="ECO:0000256" key="1">
    <source>
        <dbReference type="ARBA" id="ARBA00000903"/>
    </source>
</evidence>
<keyword evidence="9" id="KW-0472">Membrane</keyword>
<evidence type="ECO:0000256" key="5">
    <source>
        <dbReference type="ARBA" id="ARBA00022490"/>
    </source>
</evidence>
<dbReference type="GO" id="GO:0032259">
    <property type="term" value="P:methylation"/>
    <property type="evidence" value="ECO:0007669"/>
    <property type="project" value="UniProtKB-KW"/>
</dbReference>
<evidence type="ECO:0000313" key="11">
    <source>
        <dbReference type="Proteomes" id="UP000005408"/>
    </source>
</evidence>
<evidence type="ECO:0000256" key="3">
    <source>
        <dbReference type="ARBA" id="ARBA00008145"/>
    </source>
</evidence>
<comment type="similarity">
    <text evidence="3">Belongs to the class I-like SAM-binding methyltransferase superfamily. TPMT family.</text>
</comment>
<sequence length="402" mass="45812">MAEDQPTIGIYGHYLLASGLLGVIFPSIFLFNLDWHSDFSCIVGNVPFTTKCLGSIAIVVTILLICAQKNSWICTKGASVEANVKIVVLWILGIGVCIIRQTDHGYHVNVFPELAKTMSVVFIILQMLFLTGCSRYIFYERMNYPLRDPSRNDNSRMHDLICPLAYLNFIKTIMAHNDQHQDDDHQKMTVETWKDCWKTPDVEFHNPDLNELFIKYHQRMLTRPGMRIFVPLCGKAVEMKWLLDHGYKVVGLEVAPVPCKAFFEENGIPYDVKEMAGIPGEKYESLDHNMIIYSCDFFRFTVDICGEFDGIWDSGGLNAMAVEDREAYIHVIRGLMGKGCINLTEFVNFDKSMTDEKSMTKEELEKAFGEGFTVEDVKKIEAPERFKSIGCDTLQLFAITKI</sequence>
<keyword evidence="6" id="KW-0489">Methyltransferase</keyword>
<organism evidence="10 11">
    <name type="scientific">Magallana gigas</name>
    <name type="common">Pacific oyster</name>
    <name type="synonym">Crassostrea gigas</name>
    <dbReference type="NCBI Taxonomy" id="29159"/>
    <lineage>
        <taxon>Eukaryota</taxon>
        <taxon>Metazoa</taxon>
        <taxon>Spiralia</taxon>
        <taxon>Lophotrochozoa</taxon>
        <taxon>Mollusca</taxon>
        <taxon>Bivalvia</taxon>
        <taxon>Autobranchia</taxon>
        <taxon>Pteriomorphia</taxon>
        <taxon>Ostreida</taxon>
        <taxon>Ostreoidea</taxon>
        <taxon>Ostreidae</taxon>
        <taxon>Magallana</taxon>
    </lineage>
</organism>
<feature type="transmembrane region" description="Helical" evidence="9">
    <location>
        <begin position="84"/>
        <end position="102"/>
    </location>
</feature>
<keyword evidence="9" id="KW-1133">Transmembrane helix</keyword>
<dbReference type="InterPro" id="IPR029063">
    <property type="entry name" value="SAM-dependent_MTases_sf"/>
</dbReference>
<dbReference type="InterPro" id="IPR008854">
    <property type="entry name" value="TPMT"/>
</dbReference>
<evidence type="ECO:0000256" key="4">
    <source>
        <dbReference type="ARBA" id="ARBA00011905"/>
    </source>
</evidence>
<dbReference type="FunFam" id="3.40.50.150:FF:000101">
    <property type="entry name" value="Thiopurine S-methyltransferase"/>
    <property type="match status" value="1"/>
</dbReference>
<dbReference type="Gene3D" id="3.40.50.150">
    <property type="entry name" value="Vaccinia Virus protein VP39"/>
    <property type="match status" value="1"/>
</dbReference>
<keyword evidence="5" id="KW-0963">Cytoplasm</keyword>
<name>A0A8W8K8U5_MAGGI</name>
<keyword evidence="11" id="KW-1185">Reference proteome</keyword>
<evidence type="ECO:0000256" key="2">
    <source>
        <dbReference type="ARBA" id="ARBA00004496"/>
    </source>
</evidence>
<comment type="subcellular location">
    <subcellularLocation>
        <location evidence="2">Cytoplasm</location>
    </subcellularLocation>
</comment>
<dbReference type="Pfam" id="PF05724">
    <property type="entry name" value="TPMT"/>
    <property type="match status" value="1"/>
</dbReference>
<dbReference type="PANTHER" id="PTHR10259:SF11">
    <property type="entry name" value="THIOPURINE S-METHYLTRANSFERASE"/>
    <property type="match status" value="1"/>
</dbReference>
<keyword evidence="9" id="KW-0812">Transmembrane</keyword>
<dbReference type="Proteomes" id="UP000005408">
    <property type="component" value="Unassembled WGS sequence"/>
</dbReference>
<reference evidence="10" key="1">
    <citation type="submission" date="2022-08" db="UniProtKB">
        <authorList>
            <consortium name="EnsemblMetazoa"/>
        </authorList>
    </citation>
    <scope>IDENTIFICATION</scope>
    <source>
        <strain evidence="10">05x7-T-G4-1.051#20</strain>
    </source>
</reference>
<dbReference type="PROSITE" id="PS51585">
    <property type="entry name" value="SAM_MT_TPMT"/>
    <property type="match status" value="1"/>
</dbReference>
<protein>
    <recommendedName>
        <fullName evidence="4">thiopurine S-methyltransferase</fullName>
        <ecNumber evidence="4">2.1.1.67</ecNumber>
    </recommendedName>
</protein>
<dbReference type="EC" id="2.1.1.67" evidence="4"/>
<evidence type="ECO:0000313" key="10">
    <source>
        <dbReference type="EnsemblMetazoa" id="G22605.1:cds"/>
    </source>
</evidence>